<dbReference type="AlphaFoldDB" id="A0A8T2SZ58"/>
<dbReference type="OMA" id="WEVTHIA"/>
<name>A0A8T2SZ58_CERRI</name>
<dbReference type="OrthoDB" id="1729094at2759"/>
<sequence>MYPHIIVYFCMAHCLNNFLKDIGNSDWILPTINEANSLVSFINNHTRVKNELSKRSTLVLLKYSDTRFAYNFTMLHRVVKCSGVLRGFSLSDEFARMPEASTSEGKQFRRLADDAAWWENISYIVDIVHPLVHLLKIVDSMDPCIDKVYEAMDCTIEARRTLVNDNDRYEELSTICVSRWDAYYSPLHAEAYMLDLEFEDEKQYVDPEIANGLRIILERFFPDSVAR</sequence>
<keyword evidence="2" id="KW-1185">Reference proteome</keyword>
<evidence type="ECO:0000313" key="2">
    <source>
        <dbReference type="Proteomes" id="UP000825935"/>
    </source>
</evidence>
<dbReference type="InterPro" id="IPR012337">
    <property type="entry name" value="RNaseH-like_sf"/>
</dbReference>
<dbReference type="Proteomes" id="UP000825935">
    <property type="component" value="Chromosome 16"/>
</dbReference>
<comment type="caution">
    <text evidence="1">The sequence shown here is derived from an EMBL/GenBank/DDBJ whole genome shotgun (WGS) entry which is preliminary data.</text>
</comment>
<dbReference type="SUPFAM" id="SSF53098">
    <property type="entry name" value="Ribonuclease H-like"/>
    <property type="match status" value="1"/>
</dbReference>
<protein>
    <recommendedName>
        <fullName evidence="3">DUF659 domain-containing protein</fullName>
    </recommendedName>
</protein>
<gene>
    <name evidence="1" type="ORF">KP509_16G020400</name>
</gene>
<proteinExistence type="predicted"/>
<evidence type="ECO:0008006" key="3">
    <source>
        <dbReference type="Google" id="ProtNLM"/>
    </source>
</evidence>
<dbReference type="EMBL" id="CM035421">
    <property type="protein sequence ID" value="KAH7387388.1"/>
    <property type="molecule type" value="Genomic_DNA"/>
</dbReference>
<evidence type="ECO:0000313" key="1">
    <source>
        <dbReference type="EMBL" id="KAH7387388.1"/>
    </source>
</evidence>
<accession>A0A8T2SZ58</accession>
<reference evidence="1" key="1">
    <citation type="submission" date="2021-08" db="EMBL/GenBank/DDBJ databases">
        <title>WGS assembly of Ceratopteris richardii.</title>
        <authorList>
            <person name="Marchant D.B."/>
            <person name="Chen G."/>
            <person name="Jenkins J."/>
            <person name="Shu S."/>
            <person name="Leebens-Mack J."/>
            <person name="Grimwood J."/>
            <person name="Schmutz J."/>
            <person name="Soltis P."/>
            <person name="Soltis D."/>
            <person name="Chen Z.-H."/>
        </authorList>
    </citation>
    <scope>NUCLEOTIDE SEQUENCE</scope>
    <source>
        <strain evidence="1">Whitten #5841</strain>
        <tissue evidence="1">Leaf</tissue>
    </source>
</reference>
<organism evidence="1 2">
    <name type="scientific">Ceratopteris richardii</name>
    <name type="common">Triangle waterfern</name>
    <dbReference type="NCBI Taxonomy" id="49495"/>
    <lineage>
        <taxon>Eukaryota</taxon>
        <taxon>Viridiplantae</taxon>
        <taxon>Streptophyta</taxon>
        <taxon>Embryophyta</taxon>
        <taxon>Tracheophyta</taxon>
        <taxon>Polypodiopsida</taxon>
        <taxon>Polypodiidae</taxon>
        <taxon>Polypodiales</taxon>
        <taxon>Pteridineae</taxon>
        <taxon>Pteridaceae</taxon>
        <taxon>Parkerioideae</taxon>
        <taxon>Ceratopteris</taxon>
    </lineage>
</organism>